<keyword evidence="1" id="KW-0472">Membrane</keyword>
<dbReference type="OrthoDB" id="6688460at2"/>
<reference evidence="4" key="1">
    <citation type="submission" date="2020-07" db="EMBL/GenBank/DDBJ databases">
        <title>Acinetobacter junii strain YR7 chromosome and plasmid pNDM-YR7.</title>
        <authorList>
            <person name="Tang B."/>
        </authorList>
    </citation>
    <scope>NUCLEOTIDE SEQUENCE</scope>
    <source>
        <strain evidence="4">YR7</strain>
    </source>
</reference>
<gene>
    <name evidence="4" type="ORF">H2677_03390</name>
    <name evidence="2" type="ORF">KTH64_00830</name>
    <name evidence="3" type="ORF">WM018_11815</name>
</gene>
<evidence type="ECO:0000313" key="3">
    <source>
        <dbReference type="EMBL" id="MEK0253163.1"/>
    </source>
</evidence>
<dbReference type="EMBL" id="JBBMLE010000047">
    <property type="protein sequence ID" value="MEK0253163.1"/>
    <property type="molecule type" value="Genomic_DNA"/>
</dbReference>
<reference evidence="3 6" key="3">
    <citation type="submission" date="2024-03" db="EMBL/GenBank/DDBJ databases">
        <title>Cross-transmission of Acinetobacter junii carrying blaOXA-58 in a neonatal intensive care unit.</title>
        <authorList>
            <person name="Bour M."/>
            <person name="Potron A."/>
            <person name="Lecointe D."/>
        </authorList>
    </citation>
    <scope>NUCLEOTIDE SEQUENCE [LARGE SCALE GENOMIC DNA]</scope>
    <source>
        <strain evidence="3 6">21A3096 case 1</strain>
    </source>
</reference>
<evidence type="ECO:0000313" key="4">
    <source>
        <dbReference type="EMBL" id="QUY37244.1"/>
    </source>
</evidence>
<evidence type="ECO:0000313" key="6">
    <source>
        <dbReference type="Proteomes" id="UP001498501"/>
    </source>
</evidence>
<accession>A0A350EDH3</accession>
<dbReference type="EMBL" id="JAHPRE010000002">
    <property type="protein sequence ID" value="MCU4395539.1"/>
    <property type="molecule type" value="Genomic_DNA"/>
</dbReference>
<keyword evidence="1" id="KW-0812">Transmembrane</keyword>
<keyword evidence="6" id="KW-1185">Reference proteome</keyword>
<dbReference type="Proteomes" id="UP000679388">
    <property type="component" value="Chromosome"/>
</dbReference>
<protein>
    <submittedName>
        <fullName evidence="2">Uncharacterized protein</fullName>
    </submittedName>
</protein>
<sequence length="151" mass="17561">MKHSLPASSESSKFIISSIFIWLTLLWLQATYIVIIGGNSYLFWTALGLLVLTALSFRPSSLKNRIALVLTLVLLGNLVFHSLFCTYLILAFYCIFYLYSGHYKYKRFMKLFCLFFIMILFALYQTQSLQELKSHYAPYETGETWQKYGAL</sequence>
<reference evidence="2" key="2">
    <citation type="submission" date="2021-06" db="EMBL/GenBank/DDBJ databases">
        <title>Propagation of a rapidly emergent carbapenem-resistant Acinetobacter baumannii lineage by various extra-hospital transmission networks.</title>
        <authorList>
            <person name="Calix J."/>
        </authorList>
    </citation>
    <scope>NUCLEOTIDE SEQUENCE</scope>
    <source>
        <strain evidence="2">WU_MDCI_Aw63</strain>
    </source>
</reference>
<evidence type="ECO:0000313" key="2">
    <source>
        <dbReference type="EMBL" id="MCU4395539.1"/>
    </source>
</evidence>
<dbReference type="Proteomes" id="UP001498501">
    <property type="component" value="Unassembled WGS sequence"/>
</dbReference>
<name>A0A350EDH3_ACIJU</name>
<feature type="transmembrane region" description="Helical" evidence="1">
    <location>
        <begin position="105"/>
        <end position="124"/>
    </location>
</feature>
<dbReference type="GeneID" id="70091544"/>
<feature type="transmembrane region" description="Helical" evidence="1">
    <location>
        <begin position="12"/>
        <end position="35"/>
    </location>
</feature>
<evidence type="ECO:0000256" key="1">
    <source>
        <dbReference type="SAM" id="Phobius"/>
    </source>
</evidence>
<evidence type="ECO:0000313" key="5">
    <source>
        <dbReference type="Proteomes" id="UP001208534"/>
    </source>
</evidence>
<feature type="transmembrane region" description="Helical" evidence="1">
    <location>
        <begin position="41"/>
        <end position="57"/>
    </location>
</feature>
<keyword evidence="1" id="KW-1133">Transmembrane helix</keyword>
<organism evidence="2 5">
    <name type="scientific">Acinetobacter junii</name>
    <dbReference type="NCBI Taxonomy" id="40215"/>
    <lineage>
        <taxon>Bacteria</taxon>
        <taxon>Pseudomonadati</taxon>
        <taxon>Pseudomonadota</taxon>
        <taxon>Gammaproteobacteria</taxon>
        <taxon>Moraxellales</taxon>
        <taxon>Moraxellaceae</taxon>
        <taxon>Acinetobacter</taxon>
    </lineage>
</organism>
<proteinExistence type="predicted"/>
<dbReference type="AlphaFoldDB" id="A0A350EDH3"/>
<dbReference type="KEGG" id="ajn:BVL33_05165"/>
<dbReference type="RefSeq" id="WP_004952409.1">
    <property type="nucleotide sequence ID" value="NZ_BBSG01000053.1"/>
</dbReference>
<feature type="transmembrane region" description="Helical" evidence="1">
    <location>
        <begin position="69"/>
        <end position="99"/>
    </location>
</feature>
<dbReference type="Proteomes" id="UP001208534">
    <property type="component" value="Unassembled WGS sequence"/>
</dbReference>
<dbReference type="EMBL" id="CP059558">
    <property type="protein sequence ID" value="QUY37244.1"/>
    <property type="molecule type" value="Genomic_DNA"/>
</dbReference>